<feature type="binding site" evidence="7">
    <location>
        <begin position="317"/>
        <end position="319"/>
    </location>
    <ligand>
        <name>substrate</name>
    </ligand>
</feature>
<protein>
    <submittedName>
        <fullName evidence="10">N-acetylglucosamine-6-phosphate deacetylase</fullName>
        <ecNumber evidence="10">3.5.1.25</ecNumber>
    </submittedName>
</protein>
<dbReference type="PANTHER" id="PTHR11113:SF14">
    <property type="entry name" value="N-ACETYLGLUCOSAMINE-6-PHOSPHATE DEACETYLASE"/>
    <property type="match status" value="1"/>
</dbReference>
<dbReference type="InterPro" id="IPR011059">
    <property type="entry name" value="Metal-dep_hydrolase_composite"/>
</dbReference>
<feature type="active site" description="Proton donor/acceptor" evidence="6">
    <location>
        <position position="283"/>
    </location>
</feature>
<comment type="cofactor">
    <cofactor evidence="8">
        <name>a divalent metal cation</name>
        <dbReference type="ChEBI" id="CHEBI:60240"/>
    </cofactor>
    <text evidence="8">Binds 1 divalent metal cation per subunit.</text>
</comment>
<dbReference type="SUPFAM" id="SSF51338">
    <property type="entry name" value="Composite domain of metallo-dependent hydrolases"/>
    <property type="match status" value="1"/>
</dbReference>
<keyword evidence="3 5" id="KW-0378">Hydrolase</keyword>
<dbReference type="PIRSF" id="PIRSF038994">
    <property type="entry name" value="NagA"/>
    <property type="match status" value="1"/>
</dbReference>
<name>A0A0F0L898_9MICO</name>
<reference evidence="10 11" key="1">
    <citation type="submission" date="2015-02" db="EMBL/GenBank/DDBJ databases">
        <title>Draft genome sequences of ten Microbacterium spp. with emphasis on heavy metal contaminated environments.</title>
        <authorList>
            <person name="Corretto E."/>
        </authorList>
    </citation>
    <scope>NUCLEOTIDE SEQUENCE [LARGE SCALE GENOMIC DNA]</scope>
    <source>
        <strain evidence="10 11">BEL4b</strain>
    </source>
</reference>
<evidence type="ECO:0000313" key="11">
    <source>
        <dbReference type="Proteomes" id="UP000033640"/>
    </source>
</evidence>
<dbReference type="AlphaFoldDB" id="A0A0F0L898"/>
<dbReference type="SUPFAM" id="SSF51556">
    <property type="entry name" value="Metallo-dependent hydrolases"/>
    <property type="match status" value="1"/>
</dbReference>
<evidence type="ECO:0000256" key="2">
    <source>
        <dbReference type="ARBA" id="ARBA00022723"/>
    </source>
</evidence>
<gene>
    <name evidence="10" type="primary">nagA</name>
    <name evidence="10" type="ORF">RS83_02052</name>
</gene>
<dbReference type="OrthoDB" id="9776488at2"/>
<evidence type="ECO:0000256" key="1">
    <source>
        <dbReference type="ARBA" id="ARBA00010716"/>
    </source>
</evidence>
<dbReference type="GO" id="GO:0008448">
    <property type="term" value="F:N-acetylglucosamine-6-phosphate deacetylase activity"/>
    <property type="evidence" value="ECO:0007669"/>
    <property type="project" value="UniProtKB-EC"/>
</dbReference>
<feature type="binding site" evidence="7">
    <location>
        <position position="150"/>
    </location>
    <ligand>
        <name>substrate</name>
    </ligand>
</feature>
<feature type="domain" description="Amidohydrolase-related" evidence="9">
    <location>
        <begin position="64"/>
        <end position="375"/>
    </location>
</feature>
<comment type="caution">
    <text evidence="10">The sequence shown here is derived from an EMBL/GenBank/DDBJ whole genome shotgun (WGS) entry which is preliminary data.</text>
</comment>
<dbReference type="Gene3D" id="3.20.20.140">
    <property type="entry name" value="Metal-dependent hydrolases"/>
    <property type="match status" value="1"/>
</dbReference>
<dbReference type="InterPro" id="IPR003764">
    <property type="entry name" value="GlcNAc_6-P_deAcase"/>
</dbReference>
<evidence type="ECO:0000256" key="3">
    <source>
        <dbReference type="ARBA" id="ARBA00022801"/>
    </source>
</evidence>
<dbReference type="RefSeq" id="WP_045279370.1">
    <property type="nucleotide sequence ID" value="NZ_JYIW01000024.1"/>
</dbReference>
<feature type="binding site" evidence="7">
    <location>
        <begin position="229"/>
        <end position="230"/>
    </location>
    <ligand>
        <name>substrate</name>
    </ligand>
</feature>
<dbReference type="GO" id="GO:0006046">
    <property type="term" value="P:N-acetylglucosamine catabolic process"/>
    <property type="evidence" value="ECO:0007669"/>
    <property type="project" value="TreeGrafter"/>
</dbReference>
<sequence>MTVHSSATGSLVIHSVRLIDGGESIDDAWIRIEDGRVAARGTGAGWARADEVVDATEAAGQGAILTPGFVDIHGHGGAGASFDDGVDAIRTARALHREHGTTRAVVSLVTAPLDDLADSVASIADLMQTDADILGSHLEGPFLDPGHHGAHEPSLLRTPIADDVRRLLDAGRGTIRQVTIAPELPGGLEAIRLIVAAGAAAAVGHTDADAEMARSAFEAGASILTHAFNAMPGIHHRAPGPVLAAAADHRVVLEAIADDVHLDPQIIALLFASAPGRVALITDAMAAAGSADGHYDLGAVSVTVTDGIARADDTGSIAGSTLTQDVALQRAVHAGVPLAAAVQALTETPSKAIGMDAELGTLRDGRLGDAVLLDGELRVVRVWQGGRPSVRGSVR</sequence>
<feature type="binding site" evidence="8">
    <location>
        <position position="226"/>
    </location>
    <ligand>
        <name>Zn(2+)</name>
        <dbReference type="ChEBI" id="CHEBI:29105"/>
    </ligand>
</feature>
<dbReference type="InterPro" id="IPR006680">
    <property type="entry name" value="Amidohydro-rel"/>
</dbReference>
<feature type="binding site" evidence="7">
    <location>
        <position position="237"/>
    </location>
    <ligand>
        <name>substrate</name>
    </ligand>
</feature>
<dbReference type="Gene3D" id="2.30.40.10">
    <property type="entry name" value="Urease, subunit C, domain 1"/>
    <property type="match status" value="1"/>
</dbReference>
<evidence type="ECO:0000256" key="4">
    <source>
        <dbReference type="ARBA" id="ARBA00023277"/>
    </source>
</evidence>
<dbReference type="PANTHER" id="PTHR11113">
    <property type="entry name" value="N-ACETYLGLUCOSAMINE-6-PHOSPHATE DEACETYLASE"/>
    <property type="match status" value="1"/>
</dbReference>
<dbReference type="InterPro" id="IPR032466">
    <property type="entry name" value="Metal_Hydrolase"/>
</dbReference>
<dbReference type="Pfam" id="PF01979">
    <property type="entry name" value="Amidohydro_1"/>
    <property type="match status" value="1"/>
</dbReference>
<accession>A0A0F0L898</accession>
<feature type="binding site" evidence="8">
    <location>
        <position position="205"/>
    </location>
    <ligand>
        <name>Zn(2+)</name>
        <dbReference type="ChEBI" id="CHEBI:29105"/>
    </ligand>
</feature>
<evidence type="ECO:0000313" key="10">
    <source>
        <dbReference type="EMBL" id="KJL29422.1"/>
    </source>
</evidence>
<dbReference type="PATRIC" id="fig|82380.11.peg.2090"/>
<evidence type="ECO:0000256" key="6">
    <source>
        <dbReference type="PIRSR" id="PIRSR038994-1"/>
    </source>
</evidence>
<organism evidence="10 11">
    <name type="scientific">Microbacterium oxydans</name>
    <dbReference type="NCBI Taxonomy" id="82380"/>
    <lineage>
        <taxon>Bacteria</taxon>
        <taxon>Bacillati</taxon>
        <taxon>Actinomycetota</taxon>
        <taxon>Actinomycetes</taxon>
        <taxon>Micrococcales</taxon>
        <taxon>Microbacteriaceae</taxon>
        <taxon>Microbacterium</taxon>
    </lineage>
</organism>
<dbReference type="NCBIfam" id="TIGR00221">
    <property type="entry name" value="nagA"/>
    <property type="match status" value="1"/>
</dbReference>
<dbReference type="Proteomes" id="UP000033640">
    <property type="component" value="Unassembled WGS sequence"/>
</dbReference>
<dbReference type="EMBL" id="JYIW01000024">
    <property type="protein sequence ID" value="KJL29422.1"/>
    <property type="molecule type" value="Genomic_DNA"/>
</dbReference>
<evidence type="ECO:0000256" key="7">
    <source>
        <dbReference type="PIRSR" id="PIRSR038994-2"/>
    </source>
</evidence>
<proteinExistence type="inferred from homology"/>
<dbReference type="EC" id="3.5.1.25" evidence="10"/>
<comment type="similarity">
    <text evidence="1 5">Belongs to the metallo-dependent hydrolases superfamily. NagA family.</text>
</comment>
<evidence type="ECO:0000256" key="5">
    <source>
        <dbReference type="PIRNR" id="PIRNR038994"/>
    </source>
</evidence>
<dbReference type="GO" id="GO:0046872">
    <property type="term" value="F:metal ion binding"/>
    <property type="evidence" value="ECO:0007669"/>
    <property type="project" value="UniProtKB-KW"/>
</dbReference>
<keyword evidence="4 5" id="KW-0119">Carbohydrate metabolism</keyword>
<feature type="binding site" evidence="8">
    <location>
        <position position="139"/>
    </location>
    <ligand>
        <name>Zn(2+)</name>
        <dbReference type="ChEBI" id="CHEBI:29105"/>
    </ligand>
</feature>
<feature type="binding site" evidence="7">
    <location>
        <position position="261"/>
    </location>
    <ligand>
        <name>substrate</name>
    </ligand>
</feature>
<evidence type="ECO:0000259" key="9">
    <source>
        <dbReference type="Pfam" id="PF01979"/>
    </source>
</evidence>
<evidence type="ECO:0000256" key="8">
    <source>
        <dbReference type="PIRSR" id="PIRSR038994-3"/>
    </source>
</evidence>
<keyword evidence="2 8" id="KW-0479">Metal-binding</keyword>
<dbReference type="CDD" id="cd00854">
    <property type="entry name" value="NagA"/>
    <property type="match status" value="1"/>
</dbReference>